<evidence type="ECO:0000313" key="1">
    <source>
        <dbReference type="EMBL" id="VAW65532.1"/>
    </source>
</evidence>
<organism evidence="1">
    <name type="scientific">hydrothermal vent metagenome</name>
    <dbReference type="NCBI Taxonomy" id="652676"/>
    <lineage>
        <taxon>unclassified sequences</taxon>
        <taxon>metagenomes</taxon>
        <taxon>ecological metagenomes</taxon>
    </lineage>
</organism>
<sequence length="48" mass="5403">MHLLTPTCLELSHHLNQASENDKTQGKMQLEDIILGKHFEQTTNKGDG</sequence>
<accession>A0A3B0XQR6</accession>
<reference evidence="1" key="1">
    <citation type="submission" date="2018-06" db="EMBL/GenBank/DDBJ databases">
        <authorList>
            <person name="Zhirakovskaya E."/>
        </authorList>
    </citation>
    <scope>NUCLEOTIDE SEQUENCE</scope>
</reference>
<gene>
    <name evidence="1" type="ORF">MNBD_GAMMA08-2159</name>
</gene>
<proteinExistence type="predicted"/>
<dbReference type="EMBL" id="UOFH01000317">
    <property type="protein sequence ID" value="VAW65532.1"/>
    <property type="molecule type" value="Genomic_DNA"/>
</dbReference>
<dbReference type="AlphaFoldDB" id="A0A3B0XQR6"/>
<name>A0A3B0XQR6_9ZZZZ</name>
<protein>
    <submittedName>
        <fullName evidence="1">Uncharacterized protein</fullName>
    </submittedName>
</protein>